<dbReference type="SUPFAM" id="SSF48179">
    <property type="entry name" value="6-phosphogluconate dehydrogenase C-terminal domain-like"/>
    <property type="match status" value="1"/>
</dbReference>
<dbReference type="Proteomes" id="UP000199608">
    <property type="component" value="Unassembled WGS sequence"/>
</dbReference>
<comment type="similarity">
    <text evidence="2 8">Belongs to the pyrroline-5-carboxylate reductase family.</text>
</comment>
<dbReference type="HAMAP" id="MF_01925">
    <property type="entry name" value="P5C_reductase"/>
    <property type="match status" value="1"/>
</dbReference>
<feature type="domain" description="Pyrroline-5-carboxylate reductase catalytic N-terminal" evidence="11">
    <location>
        <begin position="6"/>
        <end position="101"/>
    </location>
</feature>
<dbReference type="InterPro" id="IPR008927">
    <property type="entry name" value="6-PGluconate_DH-like_C_sf"/>
</dbReference>
<dbReference type="Pfam" id="PF03807">
    <property type="entry name" value="F420_oxidored"/>
    <property type="match status" value="1"/>
</dbReference>
<feature type="binding site" evidence="10">
    <location>
        <begin position="72"/>
        <end position="75"/>
    </location>
    <ligand>
        <name>NADP(+)</name>
        <dbReference type="ChEBI" id="CHEBI:58349"/>
    </ligand>
</feature>
<evidence type="ECO:0000256" key="3">
    <source>
        <dbReference type="ARBA" id="ARBA00022490"/>
    </source>
</evidence>
<keyword evidence="14" id="KW-1185">Reference proteome</keyword>
<evidence type="ECO:0000256" key="7">
    <source>
        <dbReference type="ARBA" id="ARBA00023002"/>
    </source>
</evidence>
<comment type="catalytic activity">
    <reaction evidence="8">
        <text>L-proline + NAD(+) = (S)-1-pyrroline-5-carboxylate + NADH + 2 H(+)</text>
        <dbReference type="Rhea" id="RHEA:14105"/>
        <dbReference type="ChEBI" id="CHEBI:15378"/>
        <dbReference type="ChEBI" id="CHEBI:17388"/>
        <dbReference type="ChEBI" id="CHEBI:57540"/>
        <dbReference type="ChEBI" id="CHEBI:57945"/>
        <dbReference type="ChEBI" id="CHEBI:60039"/>
        <dbReference type="EC" id="1.5.1.2"/>
    </reaction>
</comment>
<dbReference type="SUPFAM" id="SSF51735">
    <property type="entry name" value="NAD(P)-binding Rossmann-fold domains"/>
    <property type="match status" value="1"/>
</dbReference>
<proteinExistence type="inferred from homology"/>
<keyword evidence="3 8" id="KW-0963">Cytoplasm</keyword>
<organism evidence="13 14">
    <name type="scientific">Desulfobacula phenolica</name>
    <dbReference type="NCBI Taxonomy" id="90732"/>
    <lineage>
        <taxon>Bacteria</taxon>
        <taxon>Pseudomonadati</taxon>
        <taxon>Thermodesulfobacteriota</taxon>
        <taxon>Desulfobacteria</taxon>
        <taxon>Desulfobacterales</taxon>
        <taxon>Desulfobacteraceae</taxon>
        <taxon>Desulfobacula</taxon>
    </lineage>
</organism>
<reference evidence="14" key="1">
    <citation type="submission" date="2016-10" db="EMBL/GenBank/DDBJ databases">
        <authorList>
            <person name="Varghese N."/>
            <person name="Submissions S."/>
        </authorList>
    </citation>
    <scope>NUCLEOTIDE SEQUENCE [LARGE SCALE GENOMIC DNA]</scope>
    <source>
        <strain evidence="14">DSM 3384</strain>
    </source>
</reference>
<dbReference type="PANTHER" id="PTHR11645:SF0">
    <property type="entry name" value="PYRROLINE-5-CARBOXYLATE REDUCTASE 3"/>
    <property type="match status" value="1"/>
</dbReference>
<accession>A0A1H2JAW4</accession>
<dbReference type="InterPro" id="IPR036291">
    <property type="entry name" value="NAD(P)-bd_dom_sf"/>
</dbReference>
<evidence type="ECO:0000256" key="10">
    <source>
        <dbReference type="PIRSR" id="PIRSR000193-1"/>
    </source>
</evidence>
<dbReference type="PANTHER" id="PTHR11645">
    <property type="entry name" value="PYRROLINE-5-CARBOXYLATE REDUCTASE"/>
    <property type="match status" value="1"/>
</dbReference>
<dbReference type="Gene3D" id="3.40.50.720">
    <property type="entry name" value="NAD(P)-binding Rossmann-like Domain"/>
    <property type="match status" value="1"/>
</dbReference>
<evidence type="ECO:0000256" key="1">
    <source>
        <dbReference type="ARBA" id="ARBA00004496"/>
    </source>
</evidence>
<dbReference type="NCBIfam" id="TIGR00112">
    <property type="entry name" value="proC"/>
    <property type="match status" value="1"/>
</dbReference>
<dbReference type="RefSeq" id="WP_014955782.1">
    <property type="nucleotide sequence ID" value="NZ_FNLL01000011.1"/>
</dbReference>
<dbReference type="InterPro" id="IPR000304">
    <property type="entry name" value="Pyrroline-COOH_reductase"/>
</dbReference>
<evidence type="ECO:0000256" key="2">
    <source>
        <dbReference type="ARBA" id="ARBA00005525"/>
    </source>
</evidence>
<keyword evidence="6 8" id="KW-0521">NADP</keyword>
<evidence type="ECO:0000313" key="13">
    <source>
        <dbReference type="EMBL" id="SDU53594.1"/>
    </source>
</evidence>
<dbReference type="AlphaFoldDB" id="A0A1H2JAW4"/>
<dbReference type="PIRSF" id="PIRSF000193">
    <property type="entry name" value="Pyrrol-5-carb_rd"/>
    <property type="match status" value="1"/>
</dbReference>
<evidence type="ECO:0000256" key="9">
    <source>
        <dbReference type="NCBIfam" id="TIGR00112"/>
    </source>
</evidence>
<keyword evidence="4 8" id="KW-0028">Amino-acid biosynthesis</keyword>
<dbReference type="EMBL" id="FNLL01000011">
    <property type="protein sequence ID" value="SDU53594.1"/>
    <property type="molecule type" value="Genomic_DNA"/>
</dbReference>
<evidence type="ECO:0000256" key="4">
    <source>
        <dbReference type="ARBA" id="ARBA00022605"/>
    </source>
</evidence>
<evidence type="ECO:0000259" key="12">
    <source>
        <dbReference type="Pfam" id="PF14748"/>
    </source>
</evidence>
<gene>
    <name evidence="8" type="primary">proC</name>
    <name evidence="13" type="ORF">SAMN04487931_111121</name>
</gene>
<dbReference type="Pfam" id="PF14748">
    <property type="entry name" value="P5CR_dimer"/>
    <property type="match status" value="1"/>
</dbReference>
<dbReference type="GO" id="GO:0005737">
    <property type="term" value="C:cytoplasm"/>
    <property type="evidence" value="ECO:0007669"/>
    <property type="project" value="UniProtKB-SubCell"/>
</dbReference>
<dbReference type="FunFam" id="1.10.3730.10:FF:000001">
    <property type="entry name" value="Pyrroline-5-carboxylate reductase"/>
    <property type="match status" value="1"/>
</dbReference>
<evidence type="ECO:0000256" key="6">
    <source>
        <dbReference type="ARBA" id="ARBA00022857"/>
    </source>
</evidence>
<keyword evidence="7 8" id="KW-0560">Oxidoreductase</keyword>
<name>A0A1H2JAW4_9BACT</name>
<dbReference type="InterPro" id="IPR029036">
    <property type="entry name" value="P5CR_dimer"/>
</dbReference>
<evidence type="ECO:0000313" key="14">
    <source>
        <dbReference type="Proteomes" id="UP000199608"/>
    </source>
</evidence>
<evidence type="ECO:0000259" key="11">
    <source>
        <dbReference type="Pfam" id="PF03807"/>
    </source>
</evidence>
<comment type="subcellular location">
    <subcellularLocation>
        <location evidence="1 8">Cytoplasm</location>
    </subcellularLocation>
</comment>
<comment type="pathway">
    <text evidence="8">Amino-acid biosynthesis; L-proline biosynthesis; L-proline from L-glutamate 5-semialdehyde: step 1/1.</text>
</comment>
<dbReference type="EC" id="1.5.1.2" evidence="8 9"/>
<comment type="function">
    <text evidence="8">Catalyzes the reduction of 1-pyrroline-5-carboxylate (PCA) to L-proline.</text>
</comment>
<dbReference type="GO" id="GO:0004735">
    <property type="term" value="F:pyrroline-5-carboxylate reductase activity"/>
    <property type="evidence" value="ECO:0007669"/>
    <property type="project" value="UniProtKB-UniRule"/>
</dbReference>
<feature type="binding site" evidence="10">
    <location>
        <position position="59"/>
    </location>
    <ligand>
        <name>NADPH</name>
        <dbReference type="ChEBI" id="CHEBI:57783"/>
    </ligand>
</feature>
<keyword evidence="5 8" id="KW-0641">Proline biosynthesis</keyword>
<dbReference type="UniPathway" id="UPA00098">
    <property type="reaction ID" value="UER00361"/>
</dbReference>
<sequence>MLQEKKIGFIGSGNMGEALISGLVLSKAAKPENIICSDVAEDRLKELQTKYKVVTTTDNIEVVKKSEIIVYATKPQILGLVLKETASALDTSKLIISIAAGVPLAAIASGLKKELRLIRVMPNICAFVKESATAIAAGEYATKEDIALARAIFDSVGKTVFIQENILMDAFTGLSGSGPAYIFTIVDAMADAGVKMGLSRKDSLFLSTQTVLGAAKLLLESKEHPGQLKDRVLSPGGTAVVGIHTLEQGGLRTTMINAVEAAAKRSKELGDMMVKEFIKNNKKDC</sequence>
<protein>
    <recommendedName>
        <fullName evidence="8 9">Pyrroline-5-carboxylate reductase</fullName>
        <shortName evidence="8">P5C reductase</shortName>
        <shortName evidence="8">P5CR</shortName>
        <ecNumber evidence="8 9">1.5.1.2</ecNumber>
    </recommendedName>
    <alternativeName>
        <fullName evidence="8">PCA reductase</fullName>
    </alternativeName>
</protein>
<dbReference type="FunFam" id="3.40.50.720:FF:000190">
    <property type="entry name" value="Pyrroline-5-carboxylate reductase"/>
    <property type="match status" value="1"/>
</dbReference>
<dbReference type="GO" id="GO:0055129">
    <property type="term" value="P:L-proline biosynthetic process"/>
    <property type="evidence" value="ECO:0007669"/>
    <property type="project" value="UniProtKB-UniRule"/>
</dbReference>
<comment type="catalytic activity">
    <reaction evidence="8">
        <text>L-proline + NADP(+) = (S)-1-pyrroline-5-carboxylate + NADPH + 2 H(+)</text>
        <dbReference type="Rhea" id="RHEA:14109"/>
        <dbReference type="ChEBI" id="CHEBI:15378"/>
        <dbReference type="ChEBI" id="CHEBI:17388"/>
        <dbReference type="ChEBI" id="CHEBI:57783"/>
        <dbReference type="ChEBI" id="CHEBI:58349"/>
        <dbReference type="ChEBI" id="CHEBI:60039"/>
        <dbReference type="EC" id="1.5.1.2"/>
    </reaction>
</comment>
<dbReference type="Gene3D" id="1.10.3730.10">
    <property type="entry name" value="ProC C-terminal domain-like"/>
    <property type="match status" value="1"/>
</dbReference>
<evidence type="ECO:0000256" key="8">
    <source>
        <dbReference type="HAMAP-Rule" id="MF_01925"/>
    </source>
</evidence>
<evidence type="ECO:0000256" key="5">
    <source>
        <dbReference type="ARBA" id="ARBA00022650"/>
    </source>
</evidence>
<feature type="binding site" evidence="10">
    <location>
        <begin position="10"/>
        <end position="15"/>
    </location>
    <ligand>
        <name>NADP(+)</name>
        <dbReference type="ChEBI" id="CHEBI:58349"/>
    </ligand>
</feature>
<dbReference type="InterPro" id="IPR028939">
    <property type="entry name" value="P5C_Rdtase_cat_N"/>
</dbReference>
<feature type="domain" description="Pyrroline-5-carboxylate reductase dimerisation" evidence="12">
    <location>
        <begin position="167"/>
        <end position="269"/>
    </location>
</feature>